<dbReference type="Gene3D" id="3.40.30.10">
    <property type="entry name" value="Glutaredoxin"/>
    <property type="match status" value="1"/>
</dbReference>
<sequence>MNCLMLLVVGYLAFEETDLGLMRSKHKQPTRHTESWLTNTQHSEVYNSFKQQLERRFPGKLEISGEGTPQSTGWFEVQVVDGPLLHSKKNGDGYVDNKKLERICEAIRDLL</sequence>
<dbReference type="Proteomes" id="UP000311919">
    <property type="component" value="Unassembled WGS sequence"/>
</dbReference>
<organism evidence="2 3">
    <name type="scientific">Schistosoma japonicum</name>
    <name type="common">Blood fluke</name>
    <dbReference type="NCBI Taxonomy" id="6182"/>
    <lineage>
        <taxon>Eukaryota</taxon>
        <taxon>Metazoa</taxon>
        <taxon>Spiralia</taxon>
        <taxon>Lophotrochozoa</taxon>
        <taxon>Platyhelminthes</taxon>
        <taxon>Trematoda</taxon>
        <taxon>Digenea</taxon>
        <taxon>Strigeidida</taxon>
        <taxon>Schistosomatoidea</taxon>
        <taxon>Schistosomatidae</taxon>
        <taxon>Schistosoma</taxon>
    </lineage>
</organism>
<dbReference type="NCBIfam" id="TIGR02174">
    <property type="entry name" value="CXXU_selWTH"/>
    <property type="match status" value="1"/>
</dbReference>
<comment type="caution">
    <text evidence="2">The sequence shown here is derived from an EMBL/GenBank/DDBJ whole genome shotgun (WGS) entry which is preliminary data.</text>
</comment>
<dbReference type="OrthoDB" id="444492at2759"/>
<protein>
    <submittedName>
        <fullName evidence="2">Selenoprotein W</fullName>
    </submittedName>
</protein>
<dbReference type="SUPFAM" id="SSF52833">
    <property type="entry name" value="Thioredoxin-like"/>
    <property type="match status" value="1"/>
</dbReference>
<keyword evidence="1" id="KW-0676">Redox-active center</keyword>
<proteinExistence type="predicted"/>
<dbReference type="EMBL" id="SKCS01000284">
    <property type="protein sequence ID" value="TNN11673.1"/>
    <property type="molecule type" value="Genomic_DNA"/>
</dbReference>
<evidence type="ECO:0000313" key="2">
    <source>
        <dbReference type="EMBL" id="TNN11673.1"/>
    </source>
</evidence>
<reference evidence="2 3" key="1">
    <citation type="submission" date="2019-03" db="EMBL/GenBank/DDBJ databases">
        <title>An improved genome assembly of the fluke Schistosoma japonicum.</title>
        <authorList>
            <person name="Hu W."/>
            <person name="Luo F."/>
            <person name="Yin M."/>
            <person name="Mo X."/>
            <person name="Sun C."/>
            <person name="Wu Q."/>
            <person name="Zhu B."/>
            <person name="Xiang M."/>
            <person name="Wang J."/>
            <person name="Wang Y."/>
            <person name="Zhang T."/>
            <person name="Xu B."/>
            <person name="Zheng H."/>
            <person name="Feng Z."/>
        </authorList>
    </citation>
    <scope>NUCLEOTIDE SEQUENCE [LARGE SCALE GENOMIC DNA]</scope>
    <source>
        <strain evidence="2">HuSjv2</strain>
        <tissue evidence="2">Worms</tissue>
    </source>
</reference>
<evidence type="ECO:0000313" key="3">
    <source>
        <dbReference type="Proteomes" id="UP000311919"/>
    </source>
</evidence>
<accession>A0A4Z2D5A8</accession>
<keyword evidence="3" id="KW-1185">Reference proteome</keyword>
<gene>
    <name evidence="2" type="ORF">EWB00_004428</name>
</gene>
<dbReference type="InterPro" id="IPR036249">
    <property type="entry name" value="Thioredoxin-like_sf"/>
</dbReference>
<name>A0A4Z2D5A8_SCHJA</name>
<evidence type="ECO:0000256" key="1">
    <source>
        <dbReference type="ARBA" id="ARBA00023284"/>
    </source>
</evidence>
<dbReference type="AlphaFoldDB" id="A0A4Z2D5A8"/>
<dbReference type="Pfam" id="PF10262">
    <property type="entry name" value="Rdx"/>
    <property type="match status" value="1"/>
</dbReference>
<dbReference type="STRING" id="6182.A0A4Z2D5A8"/>
<dbReference type="InterPro" id="IPR011893">
    <property type="entry name" value="Selenoprotein_Rdx-typ"/>
</dbReference>